<dbReference type="Pfam" id="PF08212">
    <property type="entry name" value="Lipocalin_2"/>
    <property type="match status" value="1"/>
</dbReference>
<dbReference type="InterPro" id="IPR026222">
    <property type="entry name" value="ApoD_vertbrte"/>
</dbReference>
<keyword evidence="6 11" id="KW-0732">Signal</keyword>
<protein>
    <recommendedName>
        <fullName evidence="3">Apolipoprotein D</fullName>
    </recommendedName>
</protein>
<dbReference type="InterPro" id="IPR000566">
    <property type="entry name" value="Lipocln_cytosolic_FA-bd_dom"/>
</dbReference>
<dbReference type="PRINTS" id="PR02058">
    <property type="entry name" value="APODVERTBRTE"/>
</dbReference>
<comment type="caution">
    <text evidence="13">The sequence shown here is derived from an EMBL/GenBank/DDBJ whole genome shotgun (WGS) entry which is preliminary data.</text>
</comment>
<feature type="domain" description="Lipocalin/cytosolic fatty-acid binding" evidence="12">
    <location>
        <begin position="36"/>
        <end position="180"/>
    </location>
</feature>
<keyword evidence="14" id="KW-1185">Reference proteome</keyword>
<evidence type="ECO:0000256" key="2">
    <source>
        <dbReference type="ARBA" id="ARBA00006889"/>
    </source>
</evidence>
<evidence type="ECO:0000256" key="9">
    <source>
        <dbReference type="ARBA" id="ARBA00023180"/>
    </source>
</evidence>
<evidence type="ECO:0000256" key="10">
    <source>
        <dbReference type="ARBA" id="ARBA00023283"/>
    </source>
</evidence>
<keyword evidence="7" id="KW-0446">Lipid-binding</keyword>
<evidence type="ECO:0000256" key="8">
    <source>
        <dbReference type="ARBA" id="ARBA00023157"/>
    </source>
</evidence>
<evidence type="ECO:0000256" key="4">
    <source>
        <dbReference type="ARBA" id="ARBA00022448"/>
    </source>
</evidence>
<gene>
    <name evidence="13" type="ORF">ACEWY4_006403</name>
</gene>
<dbReference type="AlphaFoldDB" id="A0ABD1KDB9"/>
<dbReference type="InterPro" id="IPR022271">
    <property type="entry name" value="Lipocalin_ApoD"/>
</dbReference>
<name>A0ABD1KDB9_9TELE</name>
<dbReference type="SUPFAM" id="SSF50814">
    <property type="entry name" value="Lipocalins"/>
    <property type="match status" value="1"/>
</dbReference>
<evidence type="ECO:0000256" key="3">
    <source>
        <dbReference type="ARBA" id="ARBA00019890"/>
    </source>
</evidence>
<evidence type="ECO:0000313" key="14">
    <source>
        <dbReference type="Proteomes" id="UP001591681"/>
    </source>
</evidence>
<keyword evidence="5" id="KW-0964">Secreted</keyword>
<comment type="similarity">
    <text evidence="2 11">Belongs to the calycin superfamily. Lipocalin family.</text>
</comment>
<dbReference type="FunFam" id="2.40.128.20:FF:000003">
    <property type="entry name" value="Apolipoprotein D"/>
    <property type="match status" value="1"/>
</dbReference>
<dbReference type="CDD" id="cd19437">
    <property type="entry name" value="lipocalin_apoD-like"/>
    <property type="match status" value="1"/>
</dbReference>
<dbReference type="GO" id="GO:0008289">
    <property type="term" value="F:lipid binding"/>
    <property type="evidence" value="ECO:0007669"/>
    <property type="project" value="UniProtKB-KW"/>
</dbReference>
<keyword evidence="4" id="KW-0813">Transport</keyword>
<dbReference type="EMBL" id="JBHFQA010000006">
    <property type="protein sequence ID" value="KAL2097196.1"/>
    <property type="molecule type" value="Genomic_DNA"/>
</dbReference>
<dbReference type="GO" id="GO:0006950">
    <property type="term" value="P:response to stress"/>
    <property type="evidence" value="ECO:0007669"/>
    <property type="project" value="UniProtKB-ARBA"/>
</dbReference>
<keyword evidence="10" id="KW-0873">Pyrrolidone carboxylic acid</keyword>
<accession>A0ABD1KDB9</accession>
<evidence type="ECO:0000256" key="6">
    <source>
        <dbReference type="ARBA" id="ARBA00022729"/>
    </source>
</evidence>
<dbReference type="PRINTS" id="PR00179">
    <property type="entry name" value="LIPOCALIN"/>
</dbReference>
<comment type="subcellular location">
    <subcellularLocation>
        <location evidence="1">Secreted</location>
    </subcellularLocation>
</comment>
<evidence type="ECO:0000256" key="1">
    <source>
        <dbReference type="ARBA" id="ARBA00004613"/>
    </source>
</evidence>
<dbReference type="Proteomes" id="UP001591681">
    <property type="component" value="Unassembled WGS sequence"/>
</dbReference>
<evidence type="ECO:0000256" key="7">
    <source>
        <dbReference type="ARBA" id="ARBA00023121"/>
    </source>
</evidence>
<evidence type="ECO:0000256" key="5">
    <source>
        <dbReference type="ARBA" id="ARBA00022525"/>
    </source>
</evidence>
<evidence type="ECO:0000259" key="12">
    <source>
        <dbReference type="Pfam" id="PF08212"/>
    </source>
</evidence>
<dbReference type="PANTHER" id="PTHR10612">
    <property type="entry name" value="APOLIPOPROTEIN D"/>
    <property type="match status" value="1"/>
</dbReference>
<dbReference type="InterPro" id="IPR012674">
    <property type="entry name" value="Calycin"/>
</dbReference>
<reference evidence="13 14" key="1">
    <citation type="submission" date="2024-09" db="EMBL/GenBank/DDBJ databases">
        <title>A chromosome-level genome assembly of Gray's grenadier anchovy, Coilia grayii.</title>
        <authorList>
            <person name="Fu Z."/>
        </authorList>
    </citation>
    <scope>NUCLEOTIDE SEQUENCE [LARGE SCALE GENOMIC DNA]</scope>
    <source>
        <strain evidence="13">G4</strain>
        <tissue evidence="13">Muscle</tissue>
    </source>
</reference>
<evidence type="ECO:0000313" key="13">
    <source>
        <dbReference type="EMBL" id="KAL2097196.1"/>
    </source>
</evidence>
<sequence>MQAAQVLLLTLLPALAVRAQSIHAGQCPEPPVQQDFDVARYTGRWYDIQKLPAVFQRGKCGQATYTPRSDGQVEVLNQGLLPDGEINNTTGIARVPDMSEPAKLEVSFFEDARPGPYWVLATDYDSYALVYSCTSLSGLLHVDFAWILGRTRSLPAETTAELHGKLRSYGIKIDKMTATDQSDCSTMPA</sequence>
<proteinExistence type="inferred from homology"/>
<dbReference type="PRINTS" id="PR01219">
    <property type="entry name" value="APOLIPOPROTD"/>
</dbReference>
<dbReference type="PIRSF" id="PIRSF036893">
    <property type="entry name" value="Lipocalin_ApoD"/>
    <property type="match status" value="1"/>
</dbReference>
<dbReference type="GO" id="GO:0005576">
    <property type="term" value="C:extracellular region"/>
    <property type="evidence" value="ECO:0007669"/>
    <property type="project" value="UniProtKB-SubCell"/>
</dbReference>
<dbReference type="InterPro" id="IPR002969">
    <property type="entry name" value="ApolipopD"/>
</dbReference>
<keyword evidence="9" id="KW-0325">Glycoprotein</keyword>
<evidence type="ECO:0000256" key="11">
    <source>
        <dbReference type="PIRNR" id="PIRNR036893"/>
    </source>
</evidence>
<dbReference type="Gene3D" id="2.40.128.20">
    <property type="match status" value="1"/>
</dbReference>
<keyword evidence="8" id="KW-1015">Disulfide bond</keyword>
<organism evidence="13 14">
    <name type="scientific">Coilia grayii</name>
    <name type="common">Gray's grenadier anchovy</name>
    <dbReference type="NCBI Taxonomy" id="363190"/>
    <lineage>
        <taxon>Eukaryota</taxon>
        <taxon>Metazoa</taxon>
        <taxon>Chordata</taxon>
        <taxon>Craniata</taxon>
        <taxon>Vertebrata</taxon>
        <taxon>Euteleostomi</taxon>
        <taxon>Actinopterygii</taxon>
        <taxon>Neopterygii</taxon>
        <taxon>Teleostei</taxon>
        <taxon>Clupei</taxon>
        <taxon>Clupeiformes</taxon>
        <taxon>Clupeoidei</taxon>
        <taxon>Engraulidae</taxon>
        <taxon>Coilinae</taxon>
        <taxon>Coilia</taxon>
    </lineage>
</organism>
<dbReference type="PANTHER" id="PTHR10612:SF58">
    <property type="entry name" value="APOLIPOPROTEIN D"/>
    <property type="match status" value="1"/>
</dbReference>
<feature type="signal peptide" evidence="11">
    <location>
        <begin position="1"/>
        <end position="19"/>
    </location>
</feature>
<feature type="chain" id="PRO_5044536729" description="Apolipoprotein D" evidence="11">
    <location>
        <begin position="20"/>
        <end position="189"/>
    </location>
</feature>